<evidence type="ECO:0000313" key="1">
    <source>
        <dbReference type="EMBL" id="GIY64573.1"/>
    </source>
</evidence>
<name>A0AAV4V3K1_9ARAC</name>
<reference evidence="1 2" key="1">
    <citation type="submission" date="2021-06" db="EMBL/GenBank/DDBJ databases">
        <title>Caerostris darwini draft genome.</title>
        <authorList>
            <person name="Kono N."/>
            <person name="Arakawa K."/>
        </authorList>
    </citation>
    <scope>NUCLEOTIDE SEQUENCE [LARGE SCALE GENOMIC DNA]</scope>
</reference>
<dbReference type="EMBL" id="BPLQ01012336">
    <property type="protein sequence ID" value="GIY64573.1"/>
    <property type="molecule type" value="Genomic_DNA"/>
</dbReference>
<protein>
    <submittedName>
        <fullName evidence="1">Uncharacterized protein</fullName>
    </submittedName>
</protein>
<dbReference type="AlphaFoldDB" id="A0AAV4V3K1"/>
<gene>
    <name evidence="1" type="ORF">CDAR_6841</name>
</gene>
<accession>A0AAV4V3K1</accession>
<proteinExistence type="predicted"/>
<sequence length="123" mass="14007">MVVLNLVSRLHLSLRAGYFISCLRIRTTVELKFSSKAQARILQADLYKTFEENKVYVLPNCWHIVIPNTKIGRPQLKSISSHNPLQELSAALYTETSIILVAWKSLKGEIESKKNYCSQEGLN</sequence>
<dbReference type="Proteomes" id="UP001054837">
    <property type="component" value="Unassembled WGS sequence"/>
</dbReference>
<keyword evidence="2" id="KW-1185">Reference proteome</keyword>
<organism evidence="1 2">
    <name type="scientific">Caerostris darwini</name>
    <dbReference type="NCBI Taxonomy" id="1538125"/>
    <lineage>
        <taxon>Eukaryota</taxon>
        <taxon>Metazoa</taxon>
        <taxon>Ecdysozoa</taxon>
        <taxon>Arthropoda</taxon>
        <taxon>Chelicerata</taxon>
        <taxon>Arachnida</taxon>
        <taxon>Araneae</taxon>
        <taxon>Araneomorphae</taxon>
        <taxon>Entelegynae</taxon>
        <taxon>Araneoidea</taxon>
        <taxon>Araneidae</taxon>
        <taxon>Caerostris</taxon>
    </lineage>
</organism>
<comment type="caution">
    <text evidence="1">The sequence shown here is derived from an EMBL/GenBank/DDBJ whole genome shotgun (WGS) entry which is preliminary data.</text>
</comment>
<evidence type="ECO:0000313" key="2">
    <source>
        <dbReference type="Proteomes" id="UP001054837"/>
    </source>
</evidence>